<evidence type="ECO:0000313" key="19">
    <source>
        <dbReference type="EnsemblMetazoa" id="SMAR001453-PA"/>
    </source>
</evidence>
<feature type="transmembrane region" description="Helical" evidence="16">
    <location>
        <begin position="602"/>
        <end position="626"/>
    </location>
</feature>
<dbReference type="GO" id="GO:0015485">
    <property type="term" value="F:cholesterol binding"/>
    <property type="evidence" value="ECO:0007669"/>
    <property type="project" value="TreeGrafter"/>
</dbReference>
<accession>T1IKK3</accession>
<feature type="transmembrane region" description="Helical" evidence="16">
    <location>
        <begin position="569"/>
        <end position="590"/>
    </location>
</feature>
<keyword evidence="9" id="KW-0443">Lipid metabolism</keyword>
<evidence type="ECO:0000313" key="20">
    <source>
        <dbReference type="Proteomes" id="UP000014500"/>
    </source>
</evidence>
<dbReference type="STRING" id="126957.T1IKK3"/>
<evidence type="ECO:0000256" key="15">
    <source>
        <dbReference type="ARBA" id="ARBA00034049"/>
    </source>
</evidence>
<evidence type="ECO:0000256" key="1">
    <source>
        <dbReference type="ARBA" id="ARBA00004127"/>
    </source>
</evidence>
<keyword evidence="14" id="KW-0753">Steroid metabolism</keyword>
<dbReference type="Pfam" id="PF22314">
    <property type="entry name" value="NPC1_MLD"/>
    <property type="match status" value="1"/>
</dbReference>
<dbReference type="eggNOG" id="KOG1933">
    <property type="taxonomic scope" value="Eukaryota"/>
</dbReference>
<dbReference type="EnsemblMetazoa" id="SMAR001453-RA">
    <property type="protein sequence ID" value="SMAR001453-PA"/>
    <property type="gene ID" value="SMAR001453"/>
</dbReference>
<dbReference type="FunFam" id="1.20.1640.10:FF:000010">
    <property type="entry name" value="NPC intracellular cholesterol transporter 1"/>
    <property type="match status" value="1"/>
</dbReference>
<dbReference type="PROSITE" id="PS50156">
    <property type="entry name" value="SSD"/>
    <property type="match status" value="1"/>
</dbReference>
<dbReference type="InterPro" id="IPR000731">
    <property type="entry name" value="SSD"/>
</dbReference>
<feature type="transmembrane region" description="Helical" evidence="16">
    <location>
        <begin position="1110"/>
        <end position="1128"/>
    </location>
</feature>
<feature type="transmembrane region" description="Helical" evidence="16">
    <location>
        <begin position="1083"/>
        <end position="1104"/>
    </location>
</feature>
<evidence type="ECO:0000256" key="8">
    <source>
        <dbReference type="ARBA" id="ARBA00023055"/>
    </source>
</evidence>
<feature type="transmembrane region" description="Helical" evidence="16">
    <location>
        <begin position="1058"/>
        <end position="1076"/>
    </location>
</feature>
<feature type="transmembrane region" description="Helical" evidence="16">
    <location>
        <begin position="708"/>
        <end position="733"/>
    </location>
</feature>
<dbReference type="PhylomeDB" id="T1IKK3"/>
<evidence type="ECO:0000256" key="10">
    <source>
        <dbReference type="ARBA" id="ARBA00023136"/>
    </source>
</evidence>
<dbReference type="SUPFAM" id="SSF82866">
    <property type="entry name" value="Multidrug efflux transporter AcrB transmembrane domain"/>
    <property type="match status" value="2"/>
</dbReference>
<evidence type="ECO:0000256" key="7">
    <source>
        <dbReference type="ARBA" id="ARBA00022989"/>
    </source>
</evidence>
<sequence length="1248" mass="139408">MFLRTLMHVCLISFGTKVAADCLWYGQCDKTDEEKILNCLYNGPPKPLDATGIEALKEICPELIDENGNADTCCDTDQIATFVGSSQIAKMVLARCPSCWHNFRNYLCAMSCSPNQSQYLYVQETGEGDEDHQSQKTIKSVEYLVSESYTNSFFDSCKEVTNPLMGGKAMTLLCGPWGVASCTGQRLLTYMGDIENGFAPFLVNVSYWNEKTINQHGKTFQPLDLHVVKCDEGIGENISACACSDCEASCEVDELKNSTDSDLDSNVLKIFGDLPDTSTDGQKDNIDEKIGCYARFVNAFESSINRFFTVWGTFCATHTTIVLVSGLVIAGGLTGGIYFFEVITNPIELWAIPTSRARMEKDYFDQHFEPFYRTEQLIIRPTDDSTFTPAGKDDPYGPVFRPDFLSQILDLQLKIEALSAEYNNTKVVLKDICFAPLAPDTKECTVQSVPNYFQNNPIEMGKPNYLEILKGCFGNPTEPSCLGTYGGPIFPFVALGGFEETDYFNATAAVITFLNNNYHNNPDNMAKAMAWEQVYVQFMKDYKNPNMTISFTSERSIQDELDRGSQSDIITILISYLIMFAYIAVSLGQVDQLNRVLIDSKITLGISGVIIVLLSVGASIGAFGYIGLPGTLIIIEVIPFLVLAVGVDNIFILVQTYQRDDRQENETREEQIGRIVGEVAPSMLLSSFSESCCFFLGGLSAMPAVRTFALYAGMALLIDFLLQITCFVSLLTLDIRRQESNRVDICCFIKGSKPNSSKHSKSLLFRIFKNFYAPFLLKPAVRVSVIVVFLGWLCSSAAVISKIEIGLDQELSMPEDSFVLQYFEAIKKYLAVGPPVYFVVKEGYDYSSNEAQNQLCSTIGCDPKSLLMEISFESKRPKKSYLAQESQSWLESYQAWGTGKDCCWQDASTKRYCPEKTDPSCVSCNISTEEIEAGVYRIKPDDFVKYLHVYLEENPKIDADVKCIGGHAAFASGVQLLNDKNNNTKIGATYFMTYHTILKTSRDYYSALQSARRIANKITNTINENLRTENNTKKFEVFPYSVFYVFYEQYLTMWEDTLQNLGISIGAIFIVSFVLLGFDLFSALIIIVTITMIVMNLMGLMYWWKIQLNAVSLVNLVMAVGIGVEFCSHMTRAYATSVQNTRLLRTKEAVIHMGSSVLSGITLTKFGGIIVLGFAKSQIFQVFYFRMYLGIVLIGASHGLILLPVLLSYIGGPGRREQHFTTTKHSGTMQNGKDYLPEKNIETTELIK</sequence>
<evidence type="ECO:0000256" key="3">
    <source>
        <dbReference type="ARBA" id="ARBA00022448"/>
    </source>
</evidence>
<keyword evidence="4" id="KW-0153">Cholesterol metabolism</keyword>
<comment type="similarity">
    <text evidence="2">Belongs to the patched family.</text>
</comment>
<dbReference type="NCBIfam" id="TIGR00917">
    <property type="entry name" value="2A060601"/>
    <property type="match status" value="1"/>
</dbReference>
<dbReference type="InterPro" id="IPR004765">
    <property type="entry name" value="NPC1-like"/>
</dbReference>
<dbReference type="Proteomes" id="UP000014500">
    <property type="component" value="Unassembled WGS sequence"/>
</dbReference>
<name>T1IKK3_STRMM</name>
<proteinExistence type="inferred from homology"/>
<keyword evidence="10 16" id="KW-0472">Membrane</keyword>
<keyword evidence="12" id="KW-1207">Sterol metabolism</keyword>
<dbReference type="AlphaFoldDB" id="T1IKK3"/>
<dbReference type="Pfam" id="PF16414">
    <property type="entry name" value="NPC1_N"/>
    <property type="match status" value="1"/>
</dbReference>
<dbReference type="GO" id="GO:0030299">
    <property type="term" value="P:intestinal cholesterol absorption"/>
    <property type="evidence" value="ECO:0007669"/>
    <property type="project" value="TreeGrafter"/>
</dbReference>
<protein>
    <recommendedName>
        <fullName evidence="18">SSD domain-containing protein</fullName>
    </recommendedName>
</protein>
<evidence type="ECO:0000256" key="13">
    <source>
        <dbReference type="ARBA" id="ARBA00023180"/>
    </source>
</evidence>
<keyword evidence="3" id="KW-0813">Transport</keyword>
<dbReference type="InterPro" id="IPR053958">
    <property type="entry name" value="HMGCR/SNAP/NPC1-like_SSD"/>
</dbReference>
<keyword evidence="5 16" id="KW-0812">Transmembrane</keyword>
<reference evidence="19" key="2">
    <citation type="submission" date="2015-02" db="UniProtKB">
        <authorList>
            <consortium name="EnsemblMetazoa"/>
        </authorList>
    </citation>
    <scope>IDENTIFICATION</scope>
</reference>
<evidence type="ECO:0000256" key="2">
    <source>
        <dbReference type="ARBA" id="ARBA00005585"/>
    </source>
</evidence>
<dbReference type="Gene3D" id="1.20.1640.10">
    <property type="entry name" value="Multidrug efflux transporter AcrB transmembrane domain"/>
    <property type="match status" value="2"/>
</dbReference>
<dbReference type="GO" id="GO:0005886">
    <property type="term" value="C:plasma membrane"/>
    <property type="evidence" value="ECO:0007669"/>
    <property type="project" value="TreeGrafter"/>
</dbReference>
<keyword evidence="6 17" id="KW-0732">Signal</keyword>
<dbReference type="GO" id="GO:0012505">
    <property type="term" value="C:endomembrane system"/>
    <property type="evidence" value="ECO:0007669"/>
    <property type="project" value="UniProtKB-SubCell"/>
</dbReference>
<dbReference type="GO" id="GO:0042632">
    <property type="term" value="P:cholesterol homeostasis"/>
    <property type="evidence" value="ECO:0007669"/>
    <property type="project" value="TreeGrafter"/>
</dbReference>
<evidence type="ECO:0000256" key="5">
    <source>
        <dbReference type="ARBA" id="ARBA00022692"/>
    </source>
</evidence>
<comment type="subcellular location">
    <subcellularLocation>
        <location evidence="1">Endomembrane system</location>
        <topology evidence="1">Multi-pass membrane protein</topology>
    </subcellularLocation>
</comment>
<evidence type="ECO:0000256" key="6">
    <source>
        <dbReference type="ARBA" id="ARBA00022729"/>
    </source>
</evidence>
<evidence type="ECO:0000256" key="14">
    <source>
        <dbReference type="ARBA" id="ARBA00023221"/>
    </source>
</evidence>
<keyword evidence="11" id="KW-1015">Disulfide bond</keyword>
<keyword evidence="8" id="KW-0445">Lipid transport</keyword>
<feature type="chain" id="PRO_5004589760" description="SSD domain-containing protein" evidence="17">
    <location>
        <begin position="21"/>
        <end position="1248"/>
    </location>
</feature>
<dbReference type="GO" id="GO:0030301">
    <property type="term" value="P:cholesterol transport"/>
    <property type="evidence" value="ECO:0007669"/>
    <property type="project" value="UniProtKB-ARBA"/>
</dbReference>
<feature type="transmembrane region" description="Helical" evidence="16">
    <location>
        <begin position="1149"/>
        <end position="1175"/>
    </location>
</feature>
<dbReference type="Pfam" id="PF12349">
    <property type="entry name" value="Sterol-sensing"/>
    <property type="match status" value="1"/>
</dbReference>
<keyword evidence="7 16" id="KW-1133">Transmembrane helix</keyword>
<evidence type="ECO:0000256" key="12">
    <source>
        <dbReference type="ARBA" id="ARBA00023166"/>
    </source>
</evidence>
<dbReference type="FunFam" id="1.20.1640.10:FF:000008">
    <property type="entry name" value="NPC intracellular cholesterol transporter 1"/>
    <property type="match status" value="1"/>
</dbReference>
<feature type="transmembrane region" description="Helical" evidence="16">
    <location>
        <begin position="1187"/>
        <end position="1210"/>
    </location>
</feature>
<dbReference type="PANTHER" id="PTHR45727">
    <property type="entry name" value="NPC INTRACELLULAR CHOLESTEROL TRANSPORTER 1"/>
    <property type="match status" value="1"/>
</dbReference>
<feature type="transmembrane region" description="Helical" evidence="16">
    <location>
        <begin position="632"/>
        <end position="654"/>
    </location>
</feature>
<dbReference type="PANTHER" id="PTHR45727:SF2">
    <property type="entry name" value="NPC INTRACELLULAR CHOLESTEROL TRANSPORTER 1"/>
    <property type="match status" value="1"/>
</dbReference>
<evidence type="ECO:0000256" key="17">
    <source>
        <dbReference type="SAM" id="SignalP"/>
    </source>
</evidence>
<dbReference type="GO" id="GO:0005319">
    <property type="term" value="F:lipid transporter activity"/>
    <property type="evidence" value="ECO:0007669"/>
    <property type="project" value="InterPro"/>
</dbReference>
<dbReference type="InterPro" id="IPR032190">
    <property type="entry name" value="NPC1_N"/>
</dbReference>
<keyword evidence="13" id="KW-0325">Glycoprotein</keyword>
<reference evidence="20" key="1">
    <citation type="submission" date="2011-05" db="EMBL/GenBank/DDBJ databases">
        <authorList>
            <person name="Richards S.R."/>
            <person name="Qu J."/>
            <person name="Jiang H."/>
            <person name="Jhangiani S.N."/>
            <person name="Agravi P."/>
            <person name="Goodspeed R."/>
            <person name="Gross S."/>
            <person name="Mandapat C."/>
            <person name="Jackson L."/>
            <person name="Mathew T."/>
            <person name="Pu L."/>
            <person name="Thornton R."/>
            <person name="Saada N."/>
            <person name="Wilczek-Boney K.B."/>
            <person name="Lee S."/>
            <person name="Kovar C."/>
            <person name="Wu Y."/>
            <person name="Scherer S.E."/>
            <person name="Worley K.C."/>
            <person name="Muzny D.M."/>
            <person name="Gibbs R."/>
        </authorList>
    </citation>
    <scope>NUCLEOTIDE SEQUENCE</scope>
    <source>
        <strain evidence="20">Brora</strain>
    </source>
</reference>
<evidence type="ECO:0000256" key="11">
    <source>
        <dbReference type="ARBA" id="ARBA00023157"/>
    </source>
</evidence>
<evidence type="ECO:0000256" key="16">
    <source>
        <dbReference type="SAM" id="Phobius"/>
    </source>
</evidence>
<dbReference type="OMA" id="WWFDVES"/>
<keyword evidence="20" id="KW-1185">Reference proteome</keyword>
<evidence type="ECO:0000256" key="4">
    <source>
        <dbReference type="ARBA" id="ARBA00022548"/>
    </source>
</evidence>
<evidence type="ECO:0000256" key="9">
    <source>
        <dbReference type="ARBA" id="ARBA00023098"/>
    </source>
</evidence>
<dbReference type="EMBL" id="JH430549">
    <property type="status" value="NOT_ANNOTATED_CDS"/>
    <property type="molecule type" value="Genomic_DNA"/>
</dbReference>
<feature type="signal peptide" evidence="17">
    <location>
        <begin position="1"/>
        <end position="20"/>
    </location>
</feature>
<organism evidence="19 20">
    <name type="scientific">Strigamia maritima</name>
    <name type="common">European centipede</name>
    <name type="synonym">Geophilus maritimus</name>
    <dbReference type="NCBI Taxonomy" id="126957"/>
    <lineage>
        <taxon>Eukaryota</taxon>
        <taxon>Metazoa</taxon>
        <taxon>Ecdysozoa</taxon>
        <taxon>Arthropoda</taxon>
        <taxon>Myriapoda</taxon>
        <taxon>Chilopoda</taxon>
        <taxon>Pleurostigmophora</taxon>
        <taxon>Geophilomorpha</taxon>
        <taxon>Linotaeniidae</taxon>
        <taxon>Strigamia</taxon>
    </lineage>
</organism>
<dbReference type="HOGENOM" id="CLU_002359_0_0_1"/>
<feature type="domain" description="SSD" evidence="18">
    <location>
        <begin position="568"/>
        <end position="733"/>
    </location>
</feature>
<dbReference type="InterPro" id="IPR053956">
    <property type="entry name" value="NPC1_MLD"/>
</dbReference>
<evidence type="ECO:0000259" key="18">
    <source>
        <dbReference type="PROSITE" id="PS50156"/>
    </source>
</evidence>
<dbReference type="GO" id="GO:0008203">
    <property type="term" value="P:cholesterol metabolic process"/>
    <property type="evidence" value="ECO:0007669"/>
    <property type="project" value="UniProtKB-KW"/>
</dbReference>
<feature type="transmembrane region" description="Helical" evidence="16">
    <location>
        <begin position="771"/>
        <end position="793"/>
    </location>
</feature>
<comment type="catalytic activity">
    <reaction evidence="15">
        <text>cholesterol(in) = cholesterol(out)</text>
        <dbReference type="Rhea" id="RHEA:39747"/>
        <dbReference type="ChEBI" id="CHEBI:16113"/>
    </reaction>
</comment>